<keyword evidence="2" id="KW-0472">Membrane</keyword>
<feature type="region of interest" description="Disordered" evidence="1">
    <location>
        <begin position="1"/>
        <end position="29"/>
    </location>
</feature>
<name>A0A166PB84_9EURO</name>
<evidence type="ECO:0000313" key="4">
    <source>
        <dbReference type="Proteomes" id="UP000242877"/>
    </source>
</evidence>
<comment type="caution">
    <text evidence="3">The sequence shown here is derived from an EMBL/GenBank/DDBJ whole genome shotgun (WGS) entry which is preliminary data.</text>
</comment>
<evidence type="ECO:0000313" key="3">
    <source>
        <dbReference type="EMBL" id="KZZ95600.1"/>
    </source>
</evidence>
<keyword evidence="2" id="KW-1133">Transmembrane helix</keyword>
<evidence type="ECO:0000256" key="2">
    <source>
        <dbReference type="SAM" id="Phobius"/>
    </source>
</evidence>
<dbReference type="VEuPathDB" id="FungiDB:AAP_01276"/>
<feature type="transmembrane region" description="Helical" evidence="2">
    <location>
        <begin position="38"/>
        <end position="61"/>
    </location>
</feature>
<reference evidence="3 4" key="1">
    <citation type="journal article" date="2016" name="Genome Biol. Evol.">
        <title>Divergent and convergent evolution of fungal pathogenicity.</title>
        <authorList>
            <person name="Shang Y."/>
            <person name="Xiao G."/>
            <person name="Zheng P."/>
            <person name="Cen K."/>
            <person name="Zhan S."/>
            <person name="Wang C."/>
        </authorList>
    </citation>
    <scope>NUCLEOTIDE SEQUENCE [LARGE SCALE GENOMIC DNA]</scope>
    <source>
        <strain evidence="3 4">ARSEF 7405</strain>
    </source>
</reference>
<keyword evidence="2" id="KW-0812">Transmembrane</keyword>
<proteinExistence type="predicted"/>
<keyword evidence="4" id="KW-1185">Reference proteome</keyword>
<sequence>MTADSEDVRKRRKGEENPSEKETEAQQKPCKPQGQIMWLWYISTVVVMTFTSAVVGIYRWLYKGTAARCRCLRECYFKLPACTEIVSLMFLLPVHSIVYIWHMLTGRGSKKTGDKVMLSTTDGSPGGEEAAIQTQISMDVREMKVRMDRMEQILARVCEKMDDKVK</sequence>
<dbReference type="EMBL" id="AZGZ01000004">
    <property type="protein sequence ID" value="KZZ95600.1"/>
    <property type="molecule type" value="Genomic_DNA"/>
</dbReference>
<accession>A0A166PB84</accession>
<feature type="transmembrane region" description="Helical" evidence="2">
    <location>
        <begin position="81"/>
        <end position="101"/>
    </location>
</feature>
<protein>
    <submittedName>
        <fullName evidence="3">Uncharacterized protein</fullName>
    </submittedName>
</protein>
<dbReference type="Proteomes" id="UP000242877">
    <property type="component" value="Unassembled WGS sequence"/>
</dbReference>
<gene>
    <name evidence="3" type="ORF">AAP_01276</name>
</gene>
<feature type="compositionally biased region" description="Basic and acidic residues" evidence="1">
    <location>
        <begin position="1"/>
        <end position="25"/>
    </location>
</feature>
<organism evidence="3 4">
    <name type="scientific">Ascosphaera apis ARSEF 7405</name>
    <dbReference type="NCBI Taxonomy" id="392613"/>
    <lineage>
        <taxon>Eukaryota</taxon>
        <taxon>Fungi</taxon>
        <taxon>Dikarya</taxon>
        <taxon>Ascomycota</taxon>
        <taxon>Pezizomycotina</taxon>
        <taxon>Eurotiomycetes</taxon>
        <taxon>Eurotiomycetidae</taxon>
        <taxon>Onygenales</taxon>
        <taxon>Ascosphaeraceae</taxon>
        <taxon>Ascosphaera</taxon>
    </lineage>
</organism>
<evidence type="ECO:0000256" key="1">
    <source>
        <dbReference type="SAM" id="MobiDB-lite"/>
    </source>
</evidence>
<dbReference type="AlphaFoldDB" id="A0A166PB84"/>